<feature type="compositionally biased region" description="Basic and acidic residues" evidence="4">
    <location>
        <begin position="80"/>
        <end position="95"/>
    </location>
</feature>
<sequence>MSEQKAENEADIDGGSMRLSPSLIATKPAKPLFFARKAFQSRRSETDYDEYLMAMKRVHYGHSDKLESPVEILSPRARYRKQESEKRESNDEKVVHSSVQETTCIGVIASMVPDEIIYKYQDYSIRTYETALMFIDITGFTNLCERYTTSSGRGGPSKLTQVLNSYIGAMVQEILTHNGDVLKFSGDAFLIMWKRTPKLTMQDVVHNAIDCGLIIQKNYGLFRTDVDVVLKVKVAISAGRSHFAIIGDENQTQSSFVIVGQPVWDVKMAQYMTTPGDVLTSASAWMYVNESEYCTQPCGDGRHTRVLGVGASWKRVEKLTINEIKESESSRQGKGWTPTTQSELQYKEFSLRPALLAALRSDWWPSLRRFMPTPVLLAVDNDEPMDFLTEVRHVVVVFLNIITRTGTTDVLLKVVDDTYKYVLSVTSKADGYVNKVSMFDKDMMFLIVFGLRGLKHEMEAQNAILCAFELSENLVDENILSVSIGVTSGITYCGVVGHVLRREYTVIGPAVNKAARLMIAYYDMVSCDKETFLRSKLPQEFFRQLEAKPLKGIVKPGPVYQFSKVGWPERFPGWRHPILDRNDELKQFKAVLQNALEQQQRSFTRYRDHKYAVAYTGRKAVGTTRLLEESLSLVPDSVRKRKMILKESGIMSYSFIRSIISKKFKRTITADVNQTRNLREKNEAMIRHCINTMETTPLQLYALNIIFDCRFPLPENFRPSGDILTDLSVKSTIREICIKNFVNLWVLGIDNAQFIDDDSWRILIILLDTKMIFIIMAISNVESISTIAQTCLTNHMVVNIPLRGISRSYLAALACQLLDVQAIPADLEKVMESASGGLPGWIQNFVISLVQREELSIVMLTRFEAQKLGAVMPSPVMLQVKSTSQHTDDYSMKGNSELSMCSHSVSILSSSKQDELERHDQEMIQMAVLPESYTFDNMNVDITMDALILKIYDSLNPFEKMLLKCGSVLGDVFTRRMLLHLLQSNSPKKFAEAVAKLFSIRVLECEGGDFTRDTSLVLVHPAPSEADPKPPYCACLGTRRPASCRHLPMYAFCGYMKFRHTLFRTTTYELLTENQKHDLHSRALLYLERYTRRCLSCGAGCFGKLLGLRCDSGLVDEREALKRTRRQICALSAEAKMIGEEDTNSEYSLPGDMSYQLLETEGTLMSRIIGKRDSGFYPKTVKGVQEQKRVRSFSSLDLENCECLSILQHVYSQVIDHCKGAGENQKLFEAYMEYADLCININVNIPQCVRLLSELEGYIKSKTFCLDYKSPNNWVHDFNLASVLSLRGVCMLEAGDLIEARKELLKAMELYRVPFPTSGYWRKIHNFGQSLKQLLALYVAPNFYIARYGGTVGHFYDDIATTLSRLYVLFTECKEEANATLAAKWSLNFALRSNSNLRVLCTSYANMISVYTQKQKYSMCITLEKRSLENCRRKRGQLDVTEVDSVCLLYTNIFLFYVEWSKKLESLEFGLVVMHMMPGVHSSQMRQVLILSMLKLLLCDLRIVDMVTIMTEFLYLSDTTDLCSETWYFYYCLVILLDTGYCVESLCACERFYMKKVDSLLRSKTVEASWNFYVAMWLMIIRIGAWERSILWEEKIQQLLCKKFEKNEFNAMMLARLIEGLLITLVKQMDNRNIKKILVLQKALKVLFQELNKSCEHASLYRPKYYLLVAYHHYITGNKHKAFNFLNKARDYAKQYSLNIELIWIEHTRNYWKGSLNPNLRDYWCEHVEPGNLLDYRDFDVHKPNAIVPFTLPVPKDLEKIMPMATSHT</sequence>
<keyword evidence="2" id="KW-0067">ATP-binding</keyword>
<dbReference type="InterPro" id="IPR029787">
    <property type="entry name" value="Nucleotide_cyclase"/>
</dbReference>
<reference evidence="6 7" key="1">
    <citation type="submission" date="2020-04" db="EMBL/GenBank/DDBJ databases">
        <authorList>
            <person name="Wallbank WR R."/>
            <person name="Pardo Diaz C."/>
            <person name="Kozak K."/>
            <person name="Martin S."/>
            <person name="Jiggins C."/>
            <person name="Moest M."/>
            <person name="Warren A I."/>
            <person name="Byers J.R.P. K."/>
            <person name="Montejo-Kovacevich G."/>
            <person name="Yen C E."/>
        </authorList>
    </citation>
    <scope>NUCLEOTIDE SEQUENCE [LARGE SCALE GENOMIC DNA]</scope>
</reference>
<keyword evidence="1" id="KW-0547">Nucleotide-binding</keyword>
<dbReference type="GO" id="GO:0004016">
    <property type="term" value="F:adenylate cyclase activity"/>
    <property type="evidence" value="ECO:0007669"/>
    <property type="project" value="TreeGrafter"/>
</dbReference>
<dbReference type="InterPro" id="IPR001054">
    <property type="entry name" value="A/G_cyclase"/>
</dbReference>
<dbReference type="Gene3D" id="3.30.70.1230">
    <property type="entry name" value="Nucleotide cyclase"/>
    <property type="match status" value="2"/>
</dbReference>
<accession>A0A8S0ZPN5</accession>
<dbReference type="PANTHER" id="PTHR16305:SF28">
    <property type="entry name" value="GUANYLATE CYCLASE DOMAIN-CONTAINING PROTEIN"/>
    <property type="match status" value="1"/>
</dbReference>
<evidence type="ECO:0000259" key="5">
    <source>
        <dbReference type="PROSITE" id="PS50125"/>
    </source>
</evidence>
<dbReference type="PROSITE" id="PS50125">
    <property type="entry name" value="GUANYLATE_CYCLASE_2"/>
    <property type="match status" value="2"/>
</dbReference>
<evidence type="ECO:0000256" key="4">
    <source>
        <dbReference type="SAM" id="MobiDB-lite"/>
    </source>
</evidence>
<evidence type="ECO:0000313" key="7">
    <source>
        <dbReference type="Proteomes" id="UP000494256"/>
    </source>
</evidence>
<dbReference type="Pfam" id="PF00211">
    <property type="entry name" value="Guanylate_cyc"/>
    <property type="match status" value="2"/>
</dbReference>
<dbReference type="GO" id="GO:0005524">
    <property type="term" value="F:ATP binding"/>
    <property type="evidence" value="ECO:0007669"/>
    <property type="project" value="UniProtKB-KW"/>
</dbReference>
<dbReference type="PANTHER" id="PTHR16305">
    <property type="entry name" value="TESTICULAR SOLUBLE ADENYLYL CYCLASE"/>
    <property type="match status" value="1"/>
</dbReference>
<name>A0A8S0ZPN5_ARCPL</name>
<evidence type="ECO:0000256" key="1">
    <source>
        <dbReference type="ARBA" id="ARBA00022741"/>
    </source>
</evidence>
<dbReference type="EMBL" id="CADEBD010000297">
    <property type="protein sequence ID" value="CAB3234850.1"/>
    <property type="molecule type" value="Genomic_DNA"/>
</dbReference>
<feature type="domain" description="Guanylate cyclase" evidence="5">
    <location>
        <begin position="445"/>
        <end position="518"/>
    </location>
</feature>
<dbReference type="FunFam" id="3.30.70.1230:FF:000017">
    <property type="entry name" value="Adenylate cyclase type 10"/>
    <property type="match status" value="1"/>
</dbReference>
<evidence type="ECO:0000313" key="6">
    <source>
        <dbReference type="EMBL" id="CAB3234850.1"/>
    </source>
</evidence>
<evidence type="ECO:0000256" key="2">
    <source>
        <dbReference type="ARBA" id="ARBA00022840"/>
    </source>
</evidence>
<dbReference type="GO" id="GO:0005737">
    <property type="term" value="C:cytoplasm"/>
    <property type="evidence" value="ECO:0007669"/>
    <property type="project" value="TreeGrafter"/>
</dbReference>
<comment type="caution">
    <text evidence="6">The sequence shown here is derived from an EMBL/GenBank/DDBJ whole genome shotgun (WGS) entry which is preliminary data.</text>
</comment>
<dbReference type="Proteomes" id="UP000494256">
    <property type="component" value="Unassembled WGS sequence"/>
</dbReference>
<dbReference type="GO" id="GO:0035556">
    <property type="term" value="P:intracellular signal transduction"/>
    <property type="evidence" value="ECO:0007669"/>
    <property type="project" value="InterPro"/>
</dbReference>
<gene>
    <name evidence="6" type="ORF">APLA_LOCUS6740</name>
</gene>
<dbReference type="OrthoDB" id="73680at2759"/>
<dbReference type="CDD" id="cd07302">
    <property type="entry name" value="CHD"/>
    <property type="match status" value="2"/>
</dbReference>
<protein>
    <recommendedName>
        <fullName evidence="5">Guanylate cyclase domain-containing protein</fullName>
    </recommendedName>
</protein>
<feature type="region of interest" description="Disordered" evidence="4">
    <location>
        <begin position="1"/>
        <end position="20"/>
    </location>
</feature>
<dbReference type="GO" id="GO:0009190">
    <property type="term" value="P:cyclic nucleotide biosynthetic process"/>
    <property type="evidence" value="ECO:0007669"/>
    <property type="project" value="InterPro"/>
</dbReference>
<evidence type="ECO:0000256" key="3">
    <source>
        <dbReference type="ARBA" id="ARBA00023239"/>
    </source>
</evidence>
<organism evidence="6 7">
    <name type="scientific">Arctia plantaginis</name>
    <name type="common">Wood tiger moth</name>
    <name type="synonym">Phalaena plantaginis</name>
    <dbReference type="NCBI Taxonomy" id="874455"/>
    <lineage>
        <taxon>Eukaryota</taxon>
        <taxon>Metazoa</taxon>
        <taxon>Ecdysozoa</taxon>
        <taxon>Arthropoda</taxon>
        <taxon>Hexapoda</taxon>
        <taxon>Insecta</taxon>
        <taxon>Pterygota</taxon>
        <taxon>Neoptera</taxon>
        <taxon>Endopterygota</taxon>
        <taxon>Lepidoptera</taxon>
        <taxon>Glossata</taxon>
        <taxon>Ditrysia</taxon>
        <taxon>Noctuoidea</taxon>
        <taxon>Erebidae</taxon>
        <taxon>Arctiinae</taxon>
        <taxon>Arctia</taxon>
    </lineage>
</organism>
<keyword evidence="3" id="KW-0456">Lyase</keyword>
<proteinExistence type="predicted"/>
<feature type="domain" description="Guanylate cyclase" evidence="5">
    <location>
        <begin position="131"/>
        <end position="263"/>
    </location>
</feature>
<feature type="region of interest" description="Disordered" evidence="4">
    <location>
        <begin position="76"/>
        <end position="95"/>
    </location>
</feature>
<dbReference type="SUPFAM" id="SSF55073">
    <property type="entry name" value="Nucleotide cyclase"/>
    <property type="match status" value="2"/>
</dbReference>